<dbReference type="Pfam" id="PF23635">
    <property type="entry name" value="Beta-prop_AT5G49610-like"/>
    <property type="match status" value="1"/>
</dbReference>
<gene>
    <name evidence="3" type="ORF">NCGR_LOCUS55645</name>
</gene>
<keyword evidence="1" id="KW-1133">Transmembrane helix</keyword>
<evidence type="ECO:0000259" key="2">
    <source>
        <dbReference type="SMART" id="SM00256"/>
    </source>
</evidence>
<feature type="transmembrane region" description="Helical" evidence="1">
    <location>
        <begin position="299"/>
        <end position="323"/>
    </location>
</feature>
<evidence type="ECO:0000313" key="3">
    <source>
        <dbReference type="EMBL" id="CAD6272370.1"/>
    </source>
</evidence>
<dbReference type="SMART" id="SM00256">
    <property type="entry name" value="FBOX"/>
    <property type="match status" value="1"/>
</dbReference>
<keyword evidence="1" id="KW-0472">Membrane</keyword>
<dbReference type="Pfam" id="PF00646">
    <property type="entry name" value="F-box"/>
    <property type="match status" value="1"/>
</dbReference>
<evidence type="ECO:0000313" key="4">
    <source>
        <dbReference type="Proteomes" id="UP000604825"/>
    </source>
</evidence>
<dbReference type="SUPFAM" id="SSF81383">
    <property type="entry name" value="F-box domain"/>
    <property type="match status" value="1"/>
</dbReference>
<dbReference type="Proteomes" id="UP000604825">
    <property type="component" value="Unassembled WGS sequence"/>
</dbReference>
<dbReference type="EMBL" id="CAJGYO010000016">
    <property type="protein sequence ID" value="CAD6272370.1"/>
    <property type="molecule type" value="Genomic_DNA"/>
</dbReference>
<dbReference type="InterPro" id="IPR056594">
    <property type="entry name" value="AT5G49610-like_b-prop"/>
</dbReference>
<protein>
    <recommendedName>
        <fullName evidence="2">F-box domain-containing protein</fullName>
    </recommendedName>
</protein>
<evidence type="ECO:0000256" key="1">
    <source>
        <dbReference type="SAM" id="Phobius"/>
    </source>
</evidence>
<keyword evidence="4" id="KW-1185">Reference proteome</keyword>
<dbReference type="CDD" id="cd09917">
    <property type="entry name" value="F-box_SF"/>
    <property type="match status" value="1"/>
</dbReference>
<reference evidence="3" key="1">
    <citation type="submission" date="2020-10" db="EMBL/GenBank/DDBJ databases">
        <authorList>
            <person name="Han B."/>
            <person name="Lu T."/>
            <person name="Zhao Q."/>
            <person name="Huang X."/>
            <person name="Zhao Y."/>
        </authorList>
    </citation>
    <scope>NUCLEOTIDE SEQUENCE</scope>
</reference>
<organism evidence="3 4">
    <name type="scientific">Miscanthus lutarioriparius</name>
    <dbReference type="NCBI Taxonomy" id="422564"/>
    <lineage>
        <taxon>Eukaryota</taxon>
        <taxon>Viridiplantae</taxon>
        <taxon>Streptophyta</taxon>
        <taxon>Embryophyta</taxon>
        <taxon>Tracheophyta</taxon>
        <taxon>Spermatophyta</taxon>
        <taxon>Magnoliopsida</taxon>
        <taxon>Liliopsida</taxon>
        <taxon>Poales</taxon>
        <taxon>Poaceae</taxon>
        <taxon>PACMAD clade</taxon>
        <taxon>Panicoideae</taxon>
        <taxon>Andropogonodae</taxon>
        <taxon>Andropogoneae</taxon>
        <taxon>Saccharinae</taxon>
        <taxon>Miscanthus</taxon>
    </lineage>
</organism>
<dbReference type="PANTHER" id="PTHR32133">
    <property type="entry name" value="OS07G0120400 PROTEIN"/>
    <property type="match status" value="1"/>
</dbReference>
<sequence length="368" mass="41424">MEKLPLSFLSTGSGSTDFSFPDLLGTHRTPLRMPDEIVEEIFLCVPPNDHECLLCAALVSKRWARLLASCGFHHRYHERHRTPLLLGFLGNHLIDNSGYACFIPTRAFRSAWPDHRDYRAHDARHGRILLNRITRGRYLLLRDQPVRNWTAAVLCTTINDGACNKLGCYPGHFCVVFIGIDDKEIFVSVYSSDSAAQLTYDHLNWEVLPALAGNTLYFIFERGITMLKYNLATRDMSLIPLPATPFFRRIVPMAMDDGGLGLAEVDMQSNLILWSIEIGPDGNAGGWVLSRDIELKTLLHAHALVLFVVAIADAVGVVFMYTVDGTYTIDLKSWQGTKVFSYSCYDIIPFVSFYTPGDGLWSRPMLDI</sequence>
<dbReference type="AlphaFoldDB" id="A0A811RRK4"/>
<comment type="caution">
    <text evidence="3">The sequence shown here is derived from an EMBL/GenBank/DDBJ whole genome shotgun (WGS) entry which is preliminary data.</text>
</comment>
<accession>A0A811RRK4</accession>
<dbReference type="InterPro" id="IPR001810">
    <property type="entry name" value="F-box_dom"/>
</dbReference>
<dbReference type="OrthoDB" id="669601at2759"/>
<proteinExistence type="predicted"/>
<keyword evidence="1" id="KW-0812">Transmembrane</keyword>
<name>A0A811RRK4_9POAL</name>
<dbReference type="InterPro" id="IPR036047">
    <property type="entry name" value="F-box-like_dom_sf"/>
</dbReference>
<dbReference type="PANTHER" id="PTHR32133:SF315">
    <property type="entry name" value="F-BOX DOMAIN-CONTAINING PROTEIN"/>
    <property type="match status" value="1"/>
</dbReference>
<feature type="domain" description="F-box" evidence="2">
    <location>
        <begin position="33"/>
        <end position="76"/>
    </location>
</feature>